<comment type="caution">
    <text evidence="17">The sequence shown here is derived from an EMBL/GenBank/DDBJ whole genome shotgun (WGS) entry which is preliminary data.</text>
</comment>
<keyword evidence="9" id="KW-0862">Zinc</keyword>
<evidence type="ECO:0000256" key="6">
    <source>
        <dbReference type="ARBA" id="ARBA00022723"/>
    </source>
</evidence>
<keyword evidence="13 15" id="KW-0472">Membrane</keyword>
<evidence type="ECO:0000256" key="9">
    <source>
        <dbReference type="ARBA" id="ARBA00022833"/>
    </source>
</evidence>
<dbReference type="Proteomes" id="UP000077202">
    <property type="component" value="Unassembled WGS sequence"/>
</dbReference>
<evidence type="ECO:0000256" key="2">
    <source>
        <dbReference type="ARBA" id="ARBA00004477"/>
    </source>
</evidence>
<evidence type="ECO:0000256" key="12">
    <source>
        <dbReference type="ARBA" id="ARBA00023098"/>
    </source>
</evidence>
<evidence type="ECO:0000313" key="18">
    <source>
        <dbReference type="Proteomes" id="UP000077202"/>
    </source>
</evidence>
<dbReference type="GO" id="GO:0005506">
    <property type="term" value="F:iron ion binding"/>
    <property type="evidence" value="ECO:0007669"/>
    <property type="project" value="InterPro"/>
</dbReference>
<dbReference type="InterPro" id="IPR006694">
    <property type="entry name" value="Fatty_acid_hydroxylase"/>
</dbReference>
<feature type="transmembrane region" description="Helical" evidence="15">
    <location>
        <begin position="203"/>
        <end position="229"/>
    </location>
</feature>
<dbReference type="PANTHER" id="PTHR12863:SF21">
    <property type="entry name" value="FATTY ACID 2-HYDROXYLASE"/>
    <property type="match status" value="1"/>
</dbReference>
<comment type="cofactor">
    <cofactor evidence="1">
        <name>Zn(2+)</name>
        <dbReference type="ChEBI" id="CHEBI:29105"/>
    </cofactor>
</comment>
<keyword evidence="11" id="KW-0560">Oxidoreductase</keyword>
<dbReference type="GO" id="GO:0080132">
    <property type="term" value="F:fatty acid 2-hydroxylase activity"/>
    <property type="evidence" value="ECO:0007669"/>
    <property type="project" value="InterPro"/>
</dbReference>
<comment type="subcellular location">
    <subcellularLocation>
        <location evidence="2">Endoplasmic reticulum membrane</location>
        <topology evidence="2">Multi-pass membrane protein</topology>
    </subcellularLocation>
</comment>
<evidence type="ECO:0000256" key="15">
    <source>
        <dbReference type="SAM" id="Phobius"/>
    </source>
</evidence>
<evidence type="ECO:0000256" key="3">
    <source>
        <dbReference type="ARBA" id="ARBA00009324"/>
    </source>
</evidence>
<keyword evidence="10 15" id="KW-1133">Transmembrane helix</keyword>
<organism evidence="17 18">
    <name type="scientific">Marchantia polymorpha subsp. ruderalis</name>
    <dbReference type="NCBI Taxonomy" id="1480154"/>
    <lineage>
        <taxon>Eukaryota</taxon>
        <taxon>Viridiplantae</taxon>
        <taxon>Streptophyta</taxon>
        <taxon>Embryophyta</taxon>
        <taxon>Marchantiophyta</taxon>
        <taxon>Marchantiopsida</taxon>
        <taxon>Marchantiidae</taxon>
        <taxon>Marchantiales</taxon>
        <taxon>Marchantiaceae</taxon>
        <taxon>Marchantia</taxon>
    </lineage>
</organism>
<evidence type="ECO:0000256" key="8">
    <source>
        <dbReference type="ARBA" id="ARBA00022832"/>
    </source>
</evidence>
<feature type="transmembrane region" description="Helical" evidence="15">
    <location>
        <begin position="118"/>
        <end position="139"/>
    </location>
</feature>
<keyword evidence="6" id="KW-0479">Metal-binding</keyword>
<evidence type="ECO:0000256" key="1">
    <source>
        <dbReference type="ARBA" id="ARBA00001947"/>
    </source>
</evidence>
<dbReference type="GO" id="GO:0005789">
    <property type="term" value="C:endoplasmic reticulum membrane"/>
    <property type="evidence" value="ECO:0007669"/>
    <property type="project" value="UniProtKB-SubCell"/>
</dbReference>
<keyword evidence="7" id="KW-0256">Endoplasmic reticulum</keyword>
<evidence type="ECO:0000256" key="14">
    <source>
        <dbReference type="ARBA" id="ARBA00023160"/>
    </source>
</evidence>
<keyword evidence="12" id="KW-0443">Lipid metabolism</keyword>
<dbReference type="Pfam" id="PF04116">
    <property type="entry name" value="FA_hydroxylase"/>
    <property type="match status" value="1"/>
</dbReference>
<evidence type="ECO:0000256" key="11">
    <source>
        <dbReference type="ARBA" id="ARBA00023002"/>
    </source>
</evidence>
<evidence type="ECO:0000256" key="5">
    <source>
        <dbReference type="ARBA" id="ARBA00022692"/>
    </source>
</evidence>
<sequence length="274" mass="31492">MGFHHPTKFPDFNGREKEPFEWMTLALLLTVEKCTPVHVAAVAVCVQLWMGQWACRLPDTPKRTGTAIASISNLETGGEQCVANVHFFTRTHWWVIPLIWVPVALAMEVLAVKNGVTYTQLPVLMIVGAMIWTFLEYMLHRFLFHMKTSSFWGNTFHYVIHGFHHKHPMDGARLVFPPAFTSVICTIIWVALGQWFAPYPIKLALYGGALLTYVAYDLTHYFLHFGTAFSDQTRKMKRYHLNHHFKDQTNGYGITTTTWDKVFKTLPAEKLSED</sequence>
<feature type="transmembrane region" description="Helical" evidence="15">
    <location>
        <begin position="174"/>
        <end position="197"/>
    </location>
</feature>
<evidence type="ECO:0000256" key="4">
    <source>
        <dbReference type="ARBA" id="ARBA00022516"/>
    </source>
</evidence>
<dbReference type="PANTHER" id="PTHR12863">
    <property type="entry name" value="FATTY ACID HYDROXYLASE"/>
    <property type="match status" value="1"/>
</dbReference>
<dbReference type="GO" id="GO:0006633">
    <property type="term" value="P:fatty acid biosynthetic process"/>
    <property type="evidence" value="ECO:0007669"/>
    <property type="project" value="UniProtKB-KW"/>
</dbReference>
<feature type="transmembrane region" description="Helical" evidence="15">
    <location>
        <begin position="93"/>
        <end position="112"/>
    </location>
</feature>
<evidence type="ECO:0000256" key="13">
    <source>
        <dbReference type="ARBA" id="ARBA00023136"/>
    </source>
</evidence>
<dbReference type="AlphaFoldDB" id="A0A176VU49"/>
<accession>A0A176VU49</accession>
<evidence type="ECO:0000313" key="17">
    <source>
        <dbReference type="EMBL" id="OAE23832.1"/>
    </source>
</evidence>
<dbReference type="InterPro" id="IPR014430">
    <property type="entry name" value="Scs7"/>
</dbReference>
<comment type="similarity">
    <text evidence="3">Belongs to the sterol desaturase family.</text>
</comment>
<dbReference type="EMBL" id="LVLJ01002763">
    <property type="protein sequence ID" value="OAE23832.1"/>
    <property type="molecule type" value="Genomic_DNA"/>
</dbReference>
<gene>
    <name evidence="17" type="ORF">AXG93_369s1260</name>
</gene>
<keyword evidence="8" id="KW-0276">Fatty acid metabolism</keyword>
<feature type="domain" description="Fatty acid hydroxylase" evidence="16">
    <location>
        <begin position="126"/>
        <end position="265"/>
    </location>
</feature>
<proteinExistence type="inferred from homology"/>
<evidence type="ECO:0000256" key="7">
    <source>
        <dbReference type="ARBA" id="ARBA00022824"/>
    </source>
</evidence>
<keyword evidence="5 15" id="KW-0812">Transmembrane</keyword>
<keyword evidence="14" id="KW-0275">Fatty acid biosynthesis</keyword>
<keyword evidence="18" id="KW-1185">Reference proteome</keyword>
<name>A0A176VU49_MARPO</name>
<evidence type="ECO:0000256" key="10">
    <source>
        <dbReference type="ARBA" id="ARBA00022989"/>
    </source>
</evidence>
<protein>
    <recommendedName>
        <fullName evidence="16">Fatty acid hydroxylase domain-containing protein</fullName>
    </recommendedName>
</protein>
<evidence type="ECO:0000259" key="16">
    <source>
        <dbReference type="Pfam" id="PF04116"/>
    </source>
</evidence>
<reference evidence="17" key="1">
    <citation type="submission" date="2016-03" db="EMBL/GenBank/DDBJ databases">
        <title>Mechanisms controlling the formation of the plant cell surface in tip-growing cells are functionally conserved among land plants.</title>
        <authorList>
            <person name="Honkanen S."/>
            <person name="Jones V.A."/>
            <person name="Morieri G."/>
            <person name="Champion C."/>
            <person name="Hetherington A.J."/>
            <person name="Kelly S."/>
            <person name="Saint-Marcoux D."/>
            <person name="Proust H."/>
            <person name="Prescott H."/>
            <person name="Dolan L."/>
        </authorList>
    </citation>
    <scope>NUCLEOTIDE SEQUENCE [LARGE SCALE GENOMIC DNA]</scope>
    <source>
        <tissue evidence="17">Whole gametophyte</tissue>
    </source>
</reference>
<keyword evidence="4" id="KW-0444">Lipid biosynthesis</keyword>